<keyword evidence="1" id="KW-0479">Metal-binding</keyword>
<dbReference type="InterPro" id="IPR007219">
    <property type="entry name" value="XnlR_reg_dom"/>
</dbReference>
<organism evidence="9 10">
    <name type="scientific">Absidia repens</name>
    <dbReference type="NCBI Taxonomy" id="90262"/>
    <lineage>
        <taxon>Eukaryota</taxon>
        <taxon>Fungi</taxon>
        <taxon>Fungi incertae sedis</taxon>
        <taxon>Mucoromycota</taxon>
        <taxon>Mucoromycotina</taxon>
        <taxon>Mucoromycetes</taxon>
        <taxon>Mucorales</taxon>
        <taxon>Cunninghamellaceae</taxon>
        <taxon>Absidia</taxon>
    </lineage>
</organism>
<evidence type="ECO:0000256" key="1">
    <source>
        <dbReference type="ARBA" id="ARBA00022723"/>
    </source>
</evidence>
<accession>A0A1X2IZ45</accession>
<evidence type="ECO:0000256" key="5">
    <source>
        <dbReference type="ARBA" id="ARBA00023163"/>
    </source>
</evidence>
<evidence type="ECO:0000256" key="2">
    <source>
        <dbReference type="ARBA" id="ARBA00022833"/>
    </source>
</evidence>
<dbReference type="GO" id="GO:0003677">
    <property type="term" value="F:DNA binding"/>
    <property type="evidence" value="ECO:0007669"/>
    <property type="project" value="UniProtKB-KW"/>
</dbReference>
<evidence type="ECO:0000313" key="9">
    <source>
        <dbReference type="EMBL" id="ORZ24614.1"/>
    </source>
</evidence>
<sequence length="769" mass="87668">MATIHSSHWKTILSYILYQVLWMLCKRTNAHQTLLWINRTRLHYIKNDFFMKDDRLATDYLKWTSSYFAHFNVFFPVLSQPHYMQQLLQQNVDPLLFYAVCTIGAKYSDGDQETSQFLFERCQHVLNMSHDSATLCTMQALVILCWYAHLLAKMQTCTELRQRLNQAVNDLQLFWDHGSSLGIVSVEMYRRAFWVAYVTDQWLSSCTGERLLVLPDGWNCQWPRLEDSQLLVIDNKQSRINNNDEMIHTQEHQQIRYQYQRQHQHRNQSQQVNDSPAKLSHSIPDLSAEYALQITAFSEMIKLACIVDEVHDLYASSSKTPVWHHQQTIASRLTHWLVHLPFYLEYDKPKHDAAPSPIARIYHMLYYTVQIMLYQPYLQQVGPMTVKSTQTPPASFNLAQSPASAPPSPLPNFIGNNPITASDINMARSICTNAANTIVHISEQMIQHNQYMYLHNTFLISLTLASSMQLDNAMNLDKRHGISSLFNLGKSFDVLKNCNCTVLSSIKLEQLLNRFLLDHYGIRLDGKNRDSCQSARATCRHPCQKRTSVIFMDEAPTETSNIDDYDYTPGHVRKRRHQINAEQLSCTTHSLTQVSPSSSPLIIMNVENNSNKDDLLDTRLHHLLQSSYPYTTSFSNSIPSPSASSSASNVLDPSWLDETSSILDLFPEVPAAPQCYSSNSSCYTATPTDTLYSPVSFISPTHSPTLSSDSNLHTVITSSNNIPTHISNDYGTGYYKSAGQYGCPFTPRSVNVDFSAFMSDSAIIPPYTH</sequence>
<keyword evidence="6" id="KW-0539">Nucleus</keyword>
<dbReference type="EMBL" id="MCGE01000002">
    <property type="protein sequence ID" value="ORZ24614.1"/>
    <property type="molecule type" value="Genomic_DNA"/>
</dbReference>
<keyword evidence="3" id="KW-0805">Transcription regulation</keyword>
<dbReference type="PANTHER" id="PTHR31313">
    <property type="entry name" value="TY1 ENHANCER ACTIVATOR"/>
    <property type="match status" value="1"/>
</dbReference>
<dbReference type="Proteomes" id="UP000193560">
    <property type="component" value="Unassembled WGS sequence"/>
</dbReference>
<keyword evidence="4" id="KW-0238">DNA-binding</keyword>
<dbReference type="InterPro" id="IPR051615">
    <property type="entry name" value="Transcr_Regulatory_Elem"/>
</dbReference>
<feature type="signal peptide" evidence="7">
    <location>
        <begin position="1"/>
        <end position="30"/>
    </location>
</feature>
<dbReference type="Pfam" id="PF04082">
    <property type="entry name" value="Fungal_trans"/>
    <property type="match status" value="1"/>
</dbReference>
<evidence type="ECO:0000256" key="3">
    <source>
        <dbReference type="ARBA" id="ARBA00023015"/>
    </source>
</evidence>
<dbReference type="GO" id="GO:0008270">
    <property type="term" value="F:zinc ion binding"/>
    <property type="evidence" value="ECO:0007669"/>
    <property type="project" value="InterPro"/>
</dbReference>
<keyword evidence="7" id="KW-0732">Signal</keyword>
<keyword evidence="5" id="KW-0804">Transcription</keyword>
<name>A0A1X2IZ45_9FUNG</name>
<comment type="caution">
    <text evidence="9">The sequence shown here is derived from an EMBL/GenBank/DDBJ whole genome shotgun (WGS) entry which is preliminary data.</text>
</comment>
<reference evidence="9 10" key="1">
    <citation type="submission" date="2016-07" db="EMBL/GenBank/DDBJ databases">
        <title>Pervasive Adenine N6-methylation of Active Genes in Fungi.</title>
        <authorList>
            <consortium name="DOE Joint Genome Institute"/>
            <person name="Mondo S.J."/>
            <person name="Dannebaum R.O."/>
            <person name="Kuo R.C."/>
            <person name="Labutti K."/>
            <person name="Haridas S."/>
            <person name="Kuo A."/>
            <person name="Salamov A."/>
            <person name="Ahrendt S.R."/>
            <person name="Lipzen A."/>
            <person name="Sullivan W."/>
            <person name="Andreopoulos W.B."/>
            <person name="Clum A."/>
            <person name="Lindquist E."/>
            <person name="Daum C."/>
            <person name="Ramamoorthy G.K."/>
            <person name="Gryganskyi A."/>
            <person name="Culley D."/>
            <person name="Magnuson J.K."/>
            <person name="James T.Y."/>
            <person name="O'Malley M.A."/>
            <person name="Stajich J.E."/>
            <person name="Spatafora J.W."/>
            <person name="Visel A."/>
            <person name="Grigoriev I.V."/>
        </authorList>
    </citation>
    <scope>NUCLEOTIDE SEQUENCE [LARGE SCALE GENOMIC DNA]</scope>
    <source>
        <strain evidence="9 10">NRRL 1336</strain>
    </source>
</reference>
<evidence type="ECO:0000259" key="8">
    <source>
        <dbReference type="Pfam" id="PF04082"/>
    </source>
</evidence>
<feature type="domain" description="Xylanolytic transcriptional activator regulatory" evidence="8">
    <location>
        <begin position="65"/>
        <end position="260"/>
    </location>
</feature>
<dbReference type="OrthoDB" id="2260578at2759"/>
<evidence type="ECO:0000313" key="10">
    <source>
        <dbReference type="Proteomes" id="UP000193560"/>
    </source>
</evidence>
<dbReference type="AlphaFoldDB" id="A0A1X2IZ45"/>
<protein>
    <recommendedName>
        <fullName evidence="8">Xylanolytic transcriptional activator regulatory domain-containing protein</fullName>
    </recommendedName>
</protein>
<evidence type="ECO:0000256" key="4">
    <source>
        <dbReference type="ARBA" id="ARBA00023125"/>
    </source>
</evidence>
<dbReference type="CDD" id="cd12148">
    <property type="entry name" value="fungal_TF_MHR"/>
    <property type="match status" value="1"/>
</dbReference>
<proteinExistence type="predicted"/>
<evidence type="ECO:0000256" key="7">
    <source>
        <dbReference type="SAM" id="SignalP"/>
    </source>
</evidence>
<dbReference type="PANTHER" id="PTHR31313:SF81">
    <property type="entry name" value="TY1 ENHANCER ACTIVATOR"/>
    <property type="match status" value="1"/>
</dbReference>
<keyword evidence="10" id="KW-1185">Reference proteome</keyword>
<feature type="chain" id="PRO_5013118044" description="Xylanolytic transcriptional activator regulatory domain-containing protein" evidence="7">
    <location>
        <begin position="31"/>
        <end position="769"/>
    </location>
</feature>
<dbReference type="GO" id="GO:0006351">
    <property type="term" value="P:DNA-templated transcription"/>
    <property type="evidence" value="ECO:0007669"/>
    <property type="project" value="InterPro"/>
</dbReference>
<dbReference type="STRING" id="90262.A0A1X2IZ45"/>
<keyword evidence="2" id="KW-0862">Zinc</keyword>
<evidence type="ECO:0000256" key="6">
    <source>
        <dbReference type="ARBA" id="ARBA00023242"/>
    </source>
</evidence>
<gene>
    <name evidence="9" type="ORF">BCR42DRAFT_93378</name>
</gene>